<keyword evidence="2" id="KW-1185">Reference proteome</keyword>
<dbReference type="STRING" id="270918.APR42_08580"/>
<dbReference type="RefSeq" id="WP_057482472.1">
    <property type="nucleotide sequence ID" value="NZ_BMWR01000004.1"/>
</dbReference>
<dbReference type="AlphaFoldDB" id="A0A0Q9ZGM1"/>
<proteinExistence type="predicted"/>
<dbReference type="OrthoDB" id="1142271at2"/>
<name>A0A0Q9ZGM1_9FLAO</name>
<dbReference type="Proteomes" id="UP000051643">
    <property type="component" value="Unassembled WGS sequence"/>
</dbReference>
<reference evidence="1" key="1">
    <citation type="submission" date="2015-10" db="EMBL/GenBank/DDBJ databases">
        <title>Draft genome sequence of Salegentibacter mishustinae KCTC 12263.</title>
        <authorList>
            <person name="Lin W."/>
            <person name="Zheng Q."/>
        </authorList>
    </citation>
    <scope>NUCLEOTIDE SEQUENCE [LARGE SCALE GENOMIC DNA]</scope>
    <source>
        <strain evidence="1">KCTC 12263</strain>
    </source>
</reference>
<organism evidence="1 2">
    <name type="scientific">Salegentibacter mishustinae</name>
    <dbReference type="NCBI Taxonomy" id="270918"/>
    <lineage>
        <taxon>Bacteria</taxon>
        <taxon>Pseudomonadati</taxon>
        <taxon>Bacteroidota</taxon>
        <taxon>Flavobacteriia</taxon>
        <taxon>Flavobacteriales</taxon>
        <taxon>Flavobacteriaceae</taxon>
        <taxon>Salegentibacter</taxon>
    </lineage>
</organism>
<comment type="caution">
    <text evidence="1">The sequence shown here is derived from an EMBL/GenBank/DDBJ whole genome shotgun (WGS) entry which is preliminary data.</text>
</comment>
<protein>
    <submittedName>
        <fullName evidence="1">Glutamate dehydrogenase</fullName>
    </submittedName>
</protein>
<evidence type="ECO:0000313" key="1">
    <source>
        <dbReference type="EMBL" id="KRG27799.1"/>
    </source>
</evidence>
<sequence>MRNYKIFLPLIVFILLFQVKGYSQFGIAHEIAVKAGPASFFTDYGERWNVKNNLNNAGYGIGISHYMNFAYKTDCHYSQAASFFTNHFRIRNELDYFYSKLEHFGPVARKNTIGGQLLRAMHGESEIIEGGIHLEYHPFRIRDFTHSGYMFSPYISLGGHFVSYKADAYSDLGSLENPKNVFPTFIGGMDFERGSTYSIVGGLGVRYRLGFRHDLLIEARGQYYGSDWIDGLNINAPQNKFNDYIFWFNVGYVYYINFQ</sequence>
<evidence type="ECO:0000313" key="2">
    <source>
        <dbReference type="Proteomes" id="UP000051643"/>
    </source>
</evidence>
<dbReference type="EMBL" id="LKTP01000034">
    <property type="protein sequence ID" value="KRG27799.1"/>
    <property type="molecule type" value="Genomic_DNA"/>
</dbReference>
<gene>
    <name evidence="1" type="ORF">APR42_08580</name>
</gene>
<dbReference type="NCBIfam" id="NF047659">
    <property type="entry name" value="THC0290_0291_fam"/>
    <property type="match status" value="1"/>
</dbReference>
<accession>A0A0Q9ZGM1</accession>